<dbReference type="InterPro" id="IPR050256">
    <property type="entry name" value="Glycosyltransferase_2"/>
</dbReference>
<dbReference type="SUPFAM" id="SSF53448">
    <property type="entry name" value="Nucleotide-diphospho-sugar transferases"/>
    <property type="match status" value="1"/>
</dbReference>
<evidence type="ECO:0000259" key="1">
    <source>
        <dbReference type="Pfam" id="PF00535"/>
    </source>
</evidence>
<comment type="caution">
    <text evidence="2">The sequence shown here is derived from an EMBL/GenBank/DDBJ whole genome shotgun (WGS) entry which is preliminary data.</text>
</comment>
<dbReference type="AlphaFoldDB" id="A0A1F5YWH3"/>
<protein>
    <recommendedName>
        <fullName evidence="1">Glycosyltransferase 2-like domain-containing protein</fullName>
    </recommendedName>
</protein>
<feature type="domain" description="Glycosyltransferase 2-like" evidence="1">
    <location>
        <begin position="13"/>
        <end position="175"/>
    </location>
</feature>
<dbReference type="Proteomes" id="UP000178448">
    <property type="component" value="Unassembled WGS sequence"/>
</dbReference>
<sequence>MELMAKTTPPDLSLVLACYNEEPIFRDSVRRITEILSETRLSWELIFVDDKSRDRTPDMIRALVASHPDWKALFHDVNTGRGKAVSDGMLVAAGTVVGYIDIDLEVAPVYIPQMVRLILRRSADMVIGRRIYRTEAYTILREIFSIGYRKLADFMVGTGSVDSESGYKFMRRSLILPVLARTRHPHWFWDTEITVLARRAGIKIAELPVLFLRRHDKVSSVRLFRDSADYLVNLWKFRRRLGKTGTGDTFQSAPRSVRGI</sequence>
<dbReference type="PANTHER" id="PTHR48090">
    <property type="entry name" value="UNDECAPRENYL-PHOSPHATE 4-DEOXY-4-FORMAMIDO-L-ARABINOSE TRANSFERASE-RELATED"/>
    <property type="match status" value="1"/>
</dbReference>
<dbReference type="InterPro" id="IPR001173">
    <property type="entry name" value="Glyco_trans_2-like"/>
</dbReference>
<gene>
    <name evidence="2" type="ORF">A2Z33_04230</name>
</gene>
<name>A0A1F5YWH3_9BACT</name>
<dbReference type="PANTHER" id="PTHR48090:SF7">
    <property type="entry name" value="RFBJ PROTEIN"/>
    <property type="match status" value="1"/>
</dbReference>
<organism evidence="2 3">
    <name type="scientific">Candidatus Gottesmanbacteria bacterium RBG_16_52_11</name>
    <dbReference type="NCBI Taxonomy" id="1798374"/>
    <lineage>
        <taxon>Bacteria</taxon>
        <taxon>Candidatus Gottesmaniibacteriota</taxon>
    </lineage>
</organism>
<dbReference type="InterPro" id="IPR029044">
    <property type="entry name" value="Nucleotide-diphossugar_trans"/>
</dbReference>
<evidence type="ECO:0000313" key="2">
    <source>
        <dbReference type="EMBL" id="OGG04327.1"/>
    </source>
</evidence>
<accession>A0A1F5YWH3</accession>
<proteinExistence type="predicted"/>
<dbReference type="EMBL" id="MFJD01000004">
    <property type="protein sequence ID" value="OGG04327.1"/>
    <property type="molecule type" value="Genomic_DNA"/>
</dbReference>
<reference evidence="2 3" key="1">
    <citation type="journal article" date="2016" name="Nat. Commun.">
        <title>Thousands of microbial genomes shed light on interconnected biogeochemical processes in an aquifer system.</title>
        <authorList>
            <person name="Anantharaman K."/>
            <person name="Brown C.T."/>
            <person name="Hug L.A."/>
            <person name="Sharon I."/>
            <person name="Castelle C.J."/>
            <person name="Probst A.J."/>
            <person name="Thomas B.C."/>
            <person name="Singh A."/>
            <person name="Wilkins M.J."/>
            <person name="Karaoz U."/>
            <person name="Brodie E.L."/>
            <person name="Williams K.H."/>
            <person name="Hubbard S.S."/>
            <person name="Banfield J.F."/>
        </authorList>
    </citation>
    <scope>NUCLEOTIDE SEQUENCE [LARGE SCALE GENOMIC DNA]</scope>
</reference>
<dbReference type="Pfam" id="PF00535">
    <property type="entry name" value="Glycos_transf_2"/>
    <property type="match status" value="1"/>
</dbReference>
<evidence type="ECO:0000313" key="3">
    <source>
        <dbReference type="Proteomes" id="UP000178448"/>
    </source>
</evidence>
<dbReference type="STRING" id="1798374.A2Z33_04230"/>
<dbReference type="Gene3D" id="3.90.550.10">
    <property type="entry name" value="Spore Coat Polysaccharide Biosynthesis Protein SpsA, Chain A"/>
    <property type="match status" value="1"/>
</dbReference>
<dbReference type="CDD" id="cd04179">
    <property type="entry name" value="DPM_DPG-synthase_like"/>
    <property type="match status" value="1"/>
</dbReference>